<accession>A0A1G2K2P3</accession>
<dbReference type="EMBL" id="MHQC01000059">
    <property type="protein sequence ID" value="OGZ93433.1"/>
    <property type="molecule type" value="Genomic_DNA"/>
</dbReference>
<dbReference type="Proteomes" id="UP000177152">
    <property type="component" value="Unassembled WGS sequence"/>
</dbReference>
<comment type="caution">
    <text evidence="1">The sequence shown here is derived from an EMBL/GenBank/DDBJ whole genome shotgun (WGS) entry which is preliminary data.</text>
</comment>
<reference evidence="1 2" key="1">
    <citation type="journal article" date="2016" name="Nat. Commun.">
        <title>Thousands of microbial genomes shed light on interconnected biogeochemical processes in an aquifer system.</title>
        <authorList>
            <person name="Anantharaman K."/>
            <person name="Brown C.T."/>
            <person name="Hug L.A."/>
            <person name="Sharon I."/>
            <person name="Castelle C.J."/>
            <person name="Probst A.J."/>
            <person name="Thomas B.C."/>
            <person name="Singh A."/>
            <person name="Wilkins M.J."/>
            <person name="Karaoz U."/>
            <person name="Brodie E.L."/>
            <person name="Williams K.H."/>
            <person name="Hubbard S.S."/>
            <person name="Banfield J.F."/>
        </authorList>
    </citation>
    <scope>NUCLEOTIDE SEQUENCE [LARGE SCALE GENOMIC DNA]</scope>
</reference>
<gene>
    <name evidence="1" type="ORF">A2633_01775</name>
</gene>
<evidence type="ECO:0000313" key="1">
    <source>
        <dbReference type="EMBL" id="OGZ93433.1"/>
    </source>
</evidence>
<protein>
    <submittedName>
        <fullName evidence="1">Uncharacterized protein</fullName>
    </submittedName>
</protein>
<proteinExistence type="predicted"/>
<sequence length="140" mass="15530">MEANAKFFVRKNMTTRSGKTVTPIFGILCGRHPLLEGEVFHVVLMELDGESVRLELLFSDVIMSDEIVYKNNGNGKMFTRHQKAGSGEGEPVTIILITTEADMPAFEDEAIMRFCSTSPYVLGLSGSGCLRRKKWINIAA</sequence>
<organism evidence="1 2">
    <name type="scientific">Candidatus Sungbacteria bacterium RIFCSPHIGHO2_01_FULL_47_32</name>
    <dbReference type="NCBI Taxonomy" id="1802264"/>
    <lineage>
        <taxon>Bacteria</taxon>
        <taxon>Candidatus Sungiibacteriota</taxon>
    </lineage>
</organism>
<name>A0A1G2K2P3_9BACT</name>
<dbReference type="AlphaFoldDB" id="A0A1G2K2P3"/>
<evidence type="ECO:0000313" key="2">
    <source>
        <dbReference type="Proteomes" id="UP000177152"/>
    </source>
</evidence>